<evidence type="ECO:0000313" key="1">
    <source>
        <dbReference type="EMBL" id="KKL50782.1"/>
    </source>
</evidence>
<dbReference type="AlphaFoldDB" id="A0A0F9FI70"/>
<name>A0A0F9FI70_9ZZZZ</name>
<organism evidence="1">
    <name type="scientific">marine sediment metagenome</name>
    <dbReference type="NCBI Taxonomy" id="412755"/>
    <lineage>
        <taxon>unclassified sequences</taxon>
        <taxon>metagenomes</taxon>
        <taxon>ecological metagenomes</taxon>
    </lineage>
</organism>
<gene>
    <name evidence="1" type="ORF">LCGC14_2302050</name>
</gene>
<protein>
    <submittedName>
        <fullName evidence="1">Uncharacterized protein</fullName>
    </submittedName>
</protein>
<dbReference type="EMBL" id="LAZR01032475">
    <property type="protein sequence ID" value="KKL50782.1"/>
    <property type="molecule type" value="Genomic_DNA"/>
</dbReference>
<proteinExistence type="predicted"/>
<sequence>MQIETEGINKEIIVREKGFTAGELHQLFNRAGMNIIHLWGGTAGSWNKQVLDMDEYEIMVIAEKILQ</sequence>
<comment type="caution">
    <text evidence="1">The sequence shown here is derived from an EMBL/GenBank/DDBJ whole genome shotgun (WGS) entry which is preliminary data.</text>
</comment>
<accession>A0A0F9FI70</accession>
<reference evidence="1" key="1">
    <citation type="journal article" date="2015" name="Nature">
        <title>Complex archaea that bridge the gap between prokaryotes and eukaryotes.</title>
        <authorList>
            <person name="Spang A."/>
            <person name="Saw J.H."/>
            <person name="Jorgensen S.L."/>
            <person name="Zaremba-Niedzwiedzka K."/>
            <person name="Martijn J."/>
            <person name="Lind A.E."/>
            <person name="van Eijk R."/>
            <person name="Schleper C."/>
            <person name="Guy L."/>
            <person name="Ettema T.J."/>
        </authorList>
    </citation>
    <scope>NUCLEOTIDE SEQUENCE</scope>
</reference>